<sequence length="217" mass="24402">MRKHETLPIQQPTPTAQQISRVLEQSYICLLQGKHILLEIIKSRACEAWLKEKGIINEKLRLLHAEASGSKEEKCQGKEIVSNTEVVDLTVEKSGEDVKGIDNVVQLRGRSCEAWLKEKESIDQKLRAIGKHQRECGGKMRGASKVDDRVSMKTGRAIDFTETEEGNNNGTDEINRTNLQVSTFNVEGNVRLMSKTVKMTLTMNSIRRGTLVLNTKL</sequence>
<evidence type="ECO:0000313" key="1">
    <source>
        <dbReference type="EMBL" id="CAI8587876.1"/>
    </source>
</evidence>
<protein>
    <submittedName>
        <fullName evidence="1">Uncharacterized protein</fullName>
    </submittedName>
</protein>
<evidence type="ECO:0000313" key="2">
    <source>
        <dbReference type="Proteomes" id="UP001157006"/>
    </source>
</evidence>
<accession>A0AAV0YP25</accession>
<organism evidence="1 2">
    <name type="scientific">Vicia faba</name>
    <name type="common">Broad bean</name>
    <name type="synonym">Faba vulgaris</name>
    <dbReference type="NCBI Taxonomy" id="3906"/>
    <lineage>
        <taxon>Eukaryota</taxon>
        <taxon>Viridiplantae</taxon>
        <taxon>Streptophyta</taxon>
        <taxon>Embryophyta</taxon>
        <taxon>Tracheophyta</taxon>
        <taxon>Spermatophyta</taxon>
        <taxon>Magnoliopsida</taxon>
        <taxon>eudicotyledons</taxon>
        <taxon>Gunneridae</taxon>
        <taxon>Pentapetalae</taxon>
        <taxon>rosids</taxon>
        <taxon>fabids</taxon>
        <taxon>Fabales</taxon>
        <taxon>Fabaceae</taxon>
        <taxon>Papilionoideae</taxon>
        <taxon>50 kb inversion clade</taxon>
        <taxon>NPAAA clade</taxon>
        <taxon>Hologalegina</taxon>
        <taxon>IRL clade</taxon>
        <taxon>Fabeae</taxon>
        <taxon>Vicia</taxon>
    </lineage>
</organism>
<reference evidence="1 2" key="1">
    <citation type="submission" date="2023-01" db="EMBL/GenBank/DDBJ databases">
        <authorList>
            <person name="Kreplak J."/>
        </authorList>
    </citation>
    <scope>NUCLEOTIDE SEQUENCE [LARGE SCALE GENOMIC DNA]</scope>
</reference>
<dbReference type="EMBL" id="OX451736">
    <property type="protein sequence ID" value="CAI8587876.1"/>
    <property type="molecule type" value="Genomic_DNA"/>
</dbReference>
<name>A0AAV0YP25_VICFA</name>
<gene>
    <name evidence="1" type="ORF">VFH_I321480</name>
</gene>
<proteinExistence type="predicted"/>
<keyword evidence="2" id="KW-1185">Reference proteome</keyword>
<dbReference type="AlphaFoldDB" id="A0AAV0YP25"/>
<dbReference type="Proteomes" id="UP001157006">
    <property type="component" value="Chromosome 1L"/>
</dbReference>